<dbReference type="PANTHER" id="PTHR15992">
    <property type="entry name" value="HOLLIDAY JUNCTION RECOGNITION PROTEIN"/>
    <property type="match status" value="1"/>
</dbReference>
<evidence type="ECO:0000256" key="1">
    <source>
        <dbReference type="SAM" id="MobiDB-lite"/>
    </source>
</evidence>
<evidence type="ECO:0000313" key="2">
    <source>
        <dbReference type="EMBL" id="PYH97798.1"/>
    </source>
</evidence>
<feature type="compositionally biased region" description="Basic and acidic residues" evidence="1">
    <location>
        <begin position="105"/>
        <end position="115"/>
    </location>
</feature>
<feature type="region of interest" description="Disordered" evidence="1">
    <location>
        <begin position="376"/>
        <end position="418"/>
    </location>
</feature>
<reference evidence="2 3" key="1">
    <citation type="submission" date="2018-02" db="EMBL/GenBank/DDBJ databases">
        <title>The genomes of Aspergillus section Nigri reveals drivers in fungal speciation.</title>
        <authorList>
            <consortium name="DOE Joint Genome Institute"/>
            <person name="Vesth T.C."/>
            <person name="Nybo J."/>
            <person name="Theobald S."/>
            <person name="Brandl J."/>
            <person name="Frisvad J.C."/>
            <person name="Nielsen K.F."/>
            <person name="Lyhne E.K."/>
            <person name="Kogle M.E."/>
            <person name="Kuo A."/>
            <person name="Riley R."/>
            <person name="Clum A."/>
            <person name="Nolan M."/>
            <person name="Lipzen A."/>
            <person name="Salamov A."/>
            <person name="Henrissat B."/>
            <person name="Wiebenga A."/>
            <person name="De vries R.P."/>
            <person name="Grigoriev I.V."/>
            <person name="Mortensen U.H."/>
            <person name="Andersen M.R."/>
            <person name="Baker S.E."/>
        </authorList>
    </citation>
    <scope>NUCLEOTIDE SEQUENCE [LARGE SCALE GENOMIC DNA]</scope>
    <source>
        <strain evidence="2 3">CBS 707.79</strain>
    </source>
</reference>
<keyword evidence="3" id="KW-1185">Reference proteome</keyword>
<name>A0A319EAP7_9EURO</name>
<feature type="region of interest" description="Disordered" evidence="1">
    <location>
        <begin position="92"/>
        <end position="165"/>
    </location>
</feature>
<dbReference type="GO" id="GO:0042393">
    <property type="term" value="F:histone binding"/>
    <property type="evidence" value="ECO:0007669"/>
    <property type="project" value="InterPro"/>
</dbReference>
<dbReference type="VEuPathDB" id="FungiDB:BO71DRAFT_101643"/>
<feature type="compositionally biased region" description="Basic residues" evidence="1">
    <location>
        <begin position="320"/>
        <end position="330"/>
    </location>
</feature>
<dbReference type="PANTHER" id="PTHR15992:SF5">
    <property type="entry name" value="HOLLIDAY JUNCTION RECOGNITION PROTEIN"/>
    <property type="match status" value="1"/>
</dbReference>
<feature type="region of interest" description="Disordered" evidence="1">
    <location>
        <begin position="177"/>
        <end position="214"/>
    </location>
</feature>
<dbReference type="GO" id="GO:0046982">
    <property type="term" value="F:protein heterodimerization activity"/>
    <property type="evidence" value="ECO:0007669"/>
    <property type="project" value="InterPro"/>
</dbReference>
<keyword evidence="2" id="KW-0238">DNA-binding</keyword>
<dbReference type="Pfam" id="PF10384">
    <property type="entry name" value="Scm3"/>
    <property type="match status" value="1"/>
</dbReference>
<feature type="region of interest" description="Disordered" evidence="1">
    <location>
        <begin position="1"/>
        <end position="21"/>
    </location>
</feature>
<feature type="compositionally biased region" description="Acidic residues" evidence="1">
    <location>
        <begin position="298"/>
        <end position="307"/>
    </location>
</feature>
<gene>
    <name evidence="2" type="ORF">BO71DRAFT_101643</name>
</gene>
<accession>A0A319EAP7</accession>
<dbReference type="Gene3D" id="1.10.20.10">
    <property type="entry name" value="Histone, subunit A"/>
    <property type="match status" value="1"/>
</dbReference>
<sequence>MERPTKRPRLSNPVETEGEADDVDIYEARAQNDLRLKSIFEGIFEKYGQDFTEVGDEIDLQSGEIVVNNGHIQAMDGEDTGERSGWLFETDLAAPPDQDDAGDVTWDHSVQHSDADPGGDGAGYDGTQSPHPPASIASRTGLGTAQAMADEAANDDQATNDDRSSVDSLLDTALCVQNDPSASRGRQALADASSKAGRGKANPAAEASAQSKKVKFSEAVEAIWRVPEISGGFSTPTLNRSRPAPPLNIVRSQSPPGTGSLWALPRRGSGQKRAKNPQSERKHHSSPVVCDWSFAEAPDGDESDDPLQDNYEPSPTPKGGVKHRGPKSKRILPTSPTKDRCDHCQQYFARDDYIAHVKEVLSKPEVGRPLSTVANPRAAETASAGKPGPSSVDTTKAPTTSPSTAGYDTSPTKKRPKTVISPDEARLIITLRTVQGKRWNEVLDQLPQKNLPQLFQWNRIHWIDRRANPPPLTRPWTKPEREKLNQLKEQRGLSWPAIRAELCGRPLAEIEFELLQLWAGGDVSHKEDGKLAAREDKS</sequence>
<dbReference type="GO" id="GO:0003677">
    <property type="term" value="F:DNA binding"/>
    <property type="evidence" value="ECO:0007669"/>
    <property type="project" value="UniProtKB-KW"/>
</dbReference>
<organism evidence="2 3">
    <name type="scientific">Aspergillus ellipticus CBS 707.79</name>
    <dbReference type="NCBI Taxonomy" id="1448320"/>
    <lineage>
        <taxon>Eukaryota</taxon>
        <taxon>Fungi</taxon>
        <taxon>Dikarya</taxon>
        <taxon>Ascomycota</taxon>
        <taxon>Pezizomycotina</taxon>
        <taxon>Eurotiomycetes</taxon>
        <taxon>Eurotiomycetidae</taxon>
        <taxon>Eurotiales</taxon>
        <taxon>Aspergillaceae</taxon>
        <taxon>Aspergillus</taxon>
        <taxon>Aspergillus subgen. Circumdati</taxon>
    </lineage>
</organism>
<dbReference type="AlphaFoldDB" id="A0A319EAP7"/>
<dbReference type="GO" id="GO:0005634">
    <property type="term" value="C:nucleus"/>
    <property type="evidence" value="ECO:0007669"/>
    <property type="project" value="InterPro"/>
</dbReference>
<protein>
    <submittedName>
        <fullName evidence="2">Myb-like DNA-binding domain protein</fullName>
    </submittedName>
</protein>
<proteinExistence type="predicted"/>
<dbReference type="EMBL" id="KZ825818">
    <property type="protein sequence ID" value="PYH97798.1"/>
    <property type="molecule type" value="Genomic_DNA"/>
</dbReference>
<feature type="compositionally biased region" description="Basic residues" evidence="1">
    <location>
        <begin position="269"/>
        <end position="285"/>
    </location>
</feature>
<dbReference type="OrthoDB" id="2420608at2759"/>
<feature type="region of interest" description="Disordered" evidence="1">
    <location>
        <begin position="230"/>
        <end position="339"/>
    </location>
</feature>
<evidence type="ECO:0000313" key="3">
    <source>
        <dbReference type="Proteomes" id="UP000247810"/>
    </source>
</evidence>
<dbReference type="InterPro" id="IPR018465">
    <property type="entry name" value="Scm3/HJURP"/>
</dbReference>
<feature type="compositionally biased region" description="Low complexity" evidence="1">
    <location>
        <begin position="394"/>
        <end position="405"/>
    </location>
</feature>
<dbReference type="Proteomes" id="UP000247810">
    <property type="component" value="Unassembled WGS sequence"/>
</dbReference>
<dbReference type="InterPro" id="IPR009072">
    <property type="entry name" value="Histone-fold"/>
</dbReference>